<dbReference type="EMBL" id="CM003609">
    <property type="protein sequence ID" value="KYP63797.1"/>
    <property type="molecule type" value="Genomic_DNA"/>
</dbReference>
<name>A0A151T9S2_CAJCA</name>
<gene>
    <name evidence="1" type="ORF">KK1_018383</name>
</gene>
<evidence type="ECO:0000313" key="2">
    <source>
        <dbReference type="Proteomes" id="UP000075243"/>
    </source>
</evidence>
<dbReference type="Gramene" id="C.cajan_17853.t">
    <property type="protein sequence ID" value="C.cajan_17853.t.cds1"/>
    <property type="gene ID" value="C.cajan_17853"/>
</dbReference>
<keyword evidence="2" id="KW-1185">Reference proteome</keyword>
<evidence type="ECO:0008006" key="3">
    <source>
        <dbReference type="Google" id="ProtNLM"/>
    </source>
</evidence>
<dbReference type="Proteomes" id="UP000075243">
    <property type="component" value="Chromosome 7"/>
</dbReference>
<proteinExistence type="predicted"/>
<protein>
    <recommendedName>
        <fullName evidence="3">Retrovirus-related Pol polyprotein from transposon TNT 1-94</fullName>
    </recommendedName>
</protein>
<sequence>MDPNQKLMAEQGESFSDPKRYRRLVGKSQFMHAPHIDHWNAMICILRYIKKRLRSRHCCIRIREILNFLDIVMLTGQDPLFKDTTTGYCVFI</sequence>
<organism evidence="1 2">
    <name type="scientific">Cajanus cajan</name>
    <name type="common">Pigeon pea</name>
    <name type="synonym">Cajanus indicus</name>
    <dbReference type="NCBI Taxonomy" id="3821"/>
    <lineage>
        <taxon>Eukaryota</taxon>
        <taxon>Viridiplantae</taxon>
        <taxon>Streptophyta</taxon>
        <taxon>Embryophyta</taxon>
        <taxon>Tracheophyta</taxon>
        <taxon>Spermatophyta</taxon>
        <taxon>Magnoliopsida</taxon>
        <taxon>eudicotyledons</taxon>
        <taxon>Gunneridae</taxon>
        <taxon>Pentapetalae</taxon>
        <taxon>rosids</taxon>
        <taxon>fabids</taxon>
        <taxon>Fabales</taxon>
        <taxon>Fabaceae</taxon>
        <taxon>Papilionoideae</taxon>
        <taxon>50 kb inversion clade</taxon>
        <taxon>NPAAA clade</taxon>
        <taxon>indigoferoid/millettioid clade</taxon>
        <taxon>Phaseoleae</taxon>
        <taxon>Cajanus</taxon>
    </lineage>
</organism>
<dbReference type="AlphaFoldDB" id="A0A151T9S2"/>
<accession>A0A151T9S2</accession>
<evidence type="ECO:0000313" key="1">
    <source>
        <dbReference type="EMBL" id="KYP63797.1"/>
    </source>
</evidence>
<reference evidence="1 2" key="1">
    <citation type="journal article" date="2012" name="Nat. Biotechnol.">
        <title>Draft genome sequence of pigeonpea (Cajanus cajan), an orphan legume crop of resource-poor farmers.</title>
        <authorList>
            <person name="Varshney R.K."/>
            <person name="Chen W."/>
            <person name="Li Y."/>
            <person name="Bharti A.K."/>
            <person name="Saxena R.K."/>
            <person name="Schlueter J.A."/>
            <person name="Donoghue M.T."/>
            <person name="Azam S."/>
            <person name="Fan G."/>
            <person name="Whaley A.M."/>
            <person name="Farmer A.D."/>
            <person name="Sheridan J."/>
            <person name="Iwata A."/>
            <person name="Tuteja R."/>
            <person name="Penmetsa R.V."/>
            <person name="Wu W."/>
            <person name="Upadhyaya H.D."/>
            <person name="Yang S.P."/>
            <person name="Shah T."/>
            <person name="Saxena K.B."/>
            <person name="Michael T."/>
            <person name="McCombie W.R."/>
            <person name="Yang B."/>
            <person name="Zhang G."/>
            <person name="Yang H."/>
            <person name="Wang J."/>
            <person name="Spillane C."/>
            <person name="Cook D.R."/>
            <person name="May G.D."/>
            <person name="Xu X."/>
            <person name="Jackson S.A."/>
        </authorList>
    </citation>
    <scope>NUCLEOTIDE SEQUENCE [LARGE SCALE GENOMIC DNA]</scope>
    <source>
        <strain evidence="2">cv. Asha</strain>
    </source>
</reference>